<evidence type="ECO:0000313" key="6">
    <source>
        <dbReference type="EMBL" id="KAK1934825.1"/>
    </source>
</evidence>
<evidence type="ECO:0000259" key="5">
    <source>
        <dbReference type="PROSITE" id="PS50219"/>
    </source>
</evidence>
<dbReference type="AlphaFoldDB" id="A0AAD9GAK6"/>
<dbReference type="PROSITE" id="PS50219">
    <property type="entry name" value="CNH"/>
    <property type="match status" value="1"/>
</dbReference>
<dbReference type="InterPro" id="IPR001180">
    <property type="entry name" value="CNH_dom"/>
</dbReference>
<feature type="domain" description="CNH" evidence="5">
    <location>
        <begin position="15"/>
        <end position="298"/>
    </location>
</feature>
<comment type="subcellular location">
    <subcellularLocation>
        <location evidence="1">Cytoplasm</location>
    </subcellularLocation>
</comment>
<dbReference type="EMBL" id="JAHBMH010000062">
    <property type="protein sequence ID" value="KAK1934825.1"/>
    <property type="molecule type" value="Genomic_DNA"/>
</dbReference>
<protein>
    <recommendedName>
        <fullName evidence="5">CNH domain-containing protein</fullName>
    </recommendedName>
</protein>
<dbReference type="GO" id="GO:0034058">
    <property type="term" value="P:endosomal vesicle fusion"/>
    <property type="evidence" value="ECO:0007669"/>
    <property type="project" value="TreeGrafter"/>
</dbReference>
<gene>
    <name evidence="6" type="ORF">X943_001992</name>
</gene>
<dbReference type="Pfam" id="PF00780">
    <property type="entry name" value="CNH"/>
    <property type="match status" value="1"/>
</dbReference>
<organism evidence="6 7">
    <name type="scientific">Babesia divergens</name>
    <dbReference type="NCBI Taxonomy" id="32595"/>
    <lineage>
        <taxon>Eukaryota</taxon>
        <taxon>Sar</taxon>
        <taxon>Alveolata</taxon>
        <taxon>Apicomplexa</taxon>
        <taxon>Aconoidasida</taxon>
        <taxon>Piroplasmida</taxon>
        <taxon>Babesiidae</taxon>
        <taxon>Babesia</taxon>
    </lineage>
</organism>
<dbReference type="GO" id="GO:0016020">
    <property type="term" value="C:membrane"/>
    <property type="evidence" value="ECO:0007669"/>
    <property type="project" value="TreeGrafter"/>
</dbReference>
<reference evidence="6" key="1">
    <citation type="journal article" date="2014" name="Nucleic Acids Res.">
        <title>The evolutionary dynamics of variant antigen genes in Babesia reveal a history of genomic innovation underlying host-parasite interaction.</title>
        <authorList>
            <person name="Jackson A.P."/>
            <person name="Otto T.D."/>
            <person name="Darby A."/>
            <person name="Ramaprasad A."/>
            <person name="Xia D."/>
            <person name="Echaide I.E."/>
            <person name="Farber M."/>
            <person name="Gahlot S."/>
            <person name="Gamble J."/>
            <person name="Gupta D."/>
            <person name="Gupta Y."/>
            <person name="Jackson L."/>
            <person name="Malandrin L."/>
            <person name="Malas T.B."/>
            <person name="Moussa E."/>
            <person name="Nair M."/>
            <person name="Reid A.J."/>
            <person name="Sanders M."/>
            <person name="Sharma J."/>
            <person name="Tracey A."/>
            <person name="Quail M.A."/>
            <person name="Weir W."/>
            <person name="Wastling J.M."/>
            <person name="Hall N."/>
            <person name="Willadsen P."/>
            <person name="Lingelbach K."/>
            <person name="Shiels B."/>
            <person name="Tait A."/>
            <person name="Berriman M."/>
            <person name="Allred D.R."/>
            <person name="Pain A."/>
        </authorList>
    </citation>
    <scope>NUCLEOTIDE SEQUENCE</scope>
    <source>
        <strain evidence="6">1802A</strain>
    </source>
</reference>
<sequence length="980" mass="111674">MEIFDRTVILRWMESSKITAISWCYNTLIIGNDVGELYAFQSAAVESRVEADVYKFAKVSGKTIAQICPLEPKEWLLVLNSDGDLYTVDAFFNGQPSILRKRVTCISRQLIEEVTDGSATYNALKPLSSGACFCVGTETKLYIYTGADDRVELKRCIPVDSIPLAASWLNDIIVVGTKEAYHVMNTEGTMSHELCSNVRVEDKDGYDAGVLTASCVDKDVMVVCQNIGIFYNTETLSLSRKNTIQWSNVLEALGCVPPFIIGITVDKVVEIYGIRDQLLYQTIDQTNSKFAYYMPSRLSMIVATPSVVSVLKQKNYYQCMANVMEQRKLKQAMHMGDVYFPPEHPTKYTEAKIAHTVAGWVRFNDVNFPMAFQHFSLGDVDIVHLMSFWRHYADLDVPESYVYNIEVPEQLRAYIPCAMDIREFVEQRFRDLKTSLPPGTTVSKLLEMANISFATFLLKYFDEKAYLKNHGGVSVDLHKPLLSSLEKTNLLLLAECDDPRCNIIINRPHEESFIQVEECKKPLIDMDKGEVFAKMLIKKERYKEAMEIMAKCIKAKLDTRTEEETNLKLKTTCCELASCLNIHLENRQRYYADPKDTDIPDEEINNMLKTHLPILLASYPNAALDVLTKNHAMLPFTTDEIIAMIELHSPKNSCMSKTDMRVKYLEDLVITNKYGNLYENTLLAKHYINELIAHKKARNTMDDTARGLKKTLLALMESNNNFDLTELQGIAAKLDIVEVTVLIYNKCNKHSDALRTLFERWRETDRLKVCEAYCLCFGDVTSDVNVAVKETPFKRLFSNLEYWMAKAREWPLSNHLVYKIKSETSIDKLLFQLLKIIAEHSKEDDACVYMARDLLSKYIPLCTYNSELNGSSIINLIPDDWNFSIFANVITQLQLKAVHEERTVAMKRGLTRSIHTQTSKQLYQLTCVPPSTIDTTSICAICQGPIKLGMSIAIPPPNHKENTQQQIIMHEQCAKNIHDK</sequence>
<dbReference type="GO" id="GO:0005737">
    <property type="term" value="C:cytoplasm"/>
    <property type="evidence" value="ECO:0007669"/>
    <property type="project" value="UniProtKB-SubCell"/>
</dbReference>
<evidence type="ECO:0000256" key="4">
    <source>
        <dbReference type="ARBA" id="ARBA00022927"/>
    </source>
</evidence>
<dbReference type="InterPro" id="IPR032914">
    <property type="entry name" value="Vam6/VPS39/TRAP1"/>
</dbReference>
<comment type="caution">
    <text evidence="6">The sequence shown here is derived from an EMBL/GenBank/DDBJ whole genome shotgun (WGS) entry which is preliminary data.</text>
</comment>
<evidence type="ECO:0000256" key="3">
    <source>
        <dbReference type="ARBA" id="ARBA00022490"/>
    </source>
</evidence>
<reference evidence="6" key="2">
    <citation type="submission" date="2021-05" db="EMBL/GenBank/DDBJ databases">
        <authorList>
            <person name="Pain A."/>
        </authorList>
    </citation>
    <scope>NUCLEOTIDE SEQUENCE</scope>
    <source>
        <strain evidence="6">1802A</strain>
    </source>
</reference>
<dbReference type="GO" id="GO:0006914">
    <property type="term" value="P:autophagy"/>
    <property type="evidence" value="ECO:0007669"/>
    <property type="project" value="TreeGrafter"/>
</dbReference>
<keyword evidence="4" id="KW-0653">Protein transport</keyword>
<keyword evidence="2" id="KW-0813">Transport</keyword>
<keyword evidence="7" id="KW-1185">Reference proteome</keyword>
<dbReference type="Proteomes" id="UP001195914">
    <property type="component" value="Unassembled WGS sequence"/>
</dbReference>
<accession>A0AAD9GAK6</accession>
<evidence type="ECO:0000256" key="1">
    <source>
        <dbReference type="ARBA" id="ARBA00004496"/>
    </source>
</evidence>
<evidence type="ECO:0000313" key="7">
    <source>
        <dbReference type="Proteomes" id="UP001195914"/>
    </source>
</evidence>
<evidence type="ECO:0000256" key="2">
    <source>
        <dbReference type="ARBA" id="ARBA00022448"/>
    </source>
</evidence>
<keyword evidence="3" id="KW-0963">Cytoplasm</keyword>
<name>A0AAD9GAK6_BABDI</name>
<dbReference type="PANTHER" id="PTHR12894">
    <property type="entry name" value="CNH DOMAIN CONTAINING"/>
    <property type="match status" value="1"/>
</dbReference>
<dbReference type="GO" id="GO:0015031">
    <property type="term" value="P:protein transport"/>
    <property type="evidence" value="ECO:0007669"/>
    <property type="project" value="UniProtKB-KW"/>
</dbReference>
<proteinExistence type="predicted"/>
<dbReference type="PANTHER" id="PTHR12894:SF27">
    <property type="entry name" value="TRANSFORMING GROWTH FACTOR-BETA RECEPTOR-ASSOCIATED PROTEIN 1"/>
    <property type="match status" value="1"/>
</dbReference>